<feature type="domain" description="Small ribosomal subunit protein mS41 SAM" evidence="5">
    <location>
        <begin position="86"/>
        <end position="142"/>
    </location>
</feature>
<evidence type="ECO:0000256" key="1">
    <source>
        <dbReference type="ARBA" id="ARBA00004173"/>
    </source>
</evidence>
<keyword evidence="7" id="KW-1185">Reference proteome</keyword>
<dbReference type="PANTHER" id="PTHR28235:SF1">
    <property type="entry name" value="SMALL RIBOSOMAL SUBUNIT PROTEIN MS41"/>
    <property type="match status" value="1"/>
</dbReference>
<dbReference type="InParanoid" id="A0A0L0H7E3"/>
<gene>
    <name evidence="6" type="ORF">SPPG_08017</name>
</gene>
<protein>
    <recommendedName>
        <fullName evidence="4">Small ribosomal subunit protein mS41</fullName>
    </recommendedName>
</protein>
<dbReference type="SMART" id="SM01238">
    <property type="entry name" value="IGR"/>
    <property type="match status" value="1"/>
</dbReference>
<dbReference type="Pfam" id="PF09597">
    <property type="entry name" value="SAM_Ribosomal_mS41"/>
    <property type="match status" value="1"/>
</dbReference>
<dbReference type="InterPro" id="IPR039603">
    <property type="entry name" value="Ribosomal_mS41"/>
</dbReference>
<dbReference type="Proteomes" id="UP000053201">
    <property type="component" value="Unassembled WGS sequence"/>
</dbReference>
<dbReference type="VEuPathDB" id="FungiDB:SPPG_08017"/>
<dbReference type="FunCoup" id="A0A0L0H7E3">
    <property type="interactions" value="140"/>
</dbReference>
<name>A0A0L0H7E3_SPIPD</name>
<dbReference type="eggNOG" id="ENOG502S9KE">
    <property type="taxonomic scope" value="Eukaryota"/>
</dbReference>
<dbReference type="OrthoDB" id="18595at2759"/>
<keyword evidence="3" id="KW-0496">Mitochondrion</keyword>
<evidence type="ECO:0000256" key="2">
    <source>
        <dbReference type="ARBA" id="ARBA00010492"/>
    </source>
</evidence>
<proteinExistence type="inferred from homology"/>
<sequence>MSLQLIQRLQRATAVRALCSIATYSPLPMQRCFSVTSRTQSTEFKQERISMTAPIANWNLATQYVELPAKEKATFVPKTRGPFTDPKTFLTAIGRGCDSYADKFKSWEHLFTVTADQMEKELGVKCTHRKYIMGWREWYKRGIDPYPVEIPKRQKKYLKSKAKVQLARLKRQGLA</sequence>
<evidence type="ECO:0000256" key="3">
    <source>
        <dbReference type="ARBA" id="ARBA00023128"/>
    </source>
</evidence>
<organism evidence="6 7">
    <name type="scientific">Spizellomyces punctatus (strain DAOM BR117)</name>
    <dbReference type="NCBI Taxonomy" id="645134"/>
    <lineage>
        <taxon>Eukaryota</taxon>
        <taxon>Fungi</taxon>
        <taxon>Fungi incertae sedis</taxon>
        <taxon>Chytridiomycota</taxon>
        <taxon>Chytridiomycota incertae sedis</taxon>
        <taxon>Chytridiomycetes</taxon>
        <taxon>Spizellomycetales</taxon>
        <taxon>Spizellomycetaceae</taxon>
        <taxon>Spizellomyces</taxon>
    </lineage>
</organism>
<evidence type="ECO:0000313" key="6">
    <source>
        <dbReference type="EMBL" id="KNC96816.1"/>
    </source>
</evidence>
<dbReference type="EMBL" id="KQ257467">
    <property type="protein sequence ID" value="KNC96816.1"/>
    <property type="molecule type" value="Genomic_DNA"/>
</dbReference>
<accession>A0A0L0H7E3</accession>
<comment type="similarity">
    <text evidence="2">Belongs to the mitochondrion-specific ribosomal protein mS41 family.</text>
</comment>
<dbReference type="GO" id="GO:0005739">
    <property type="term" value="C:mitochondrion"/>
    <property type="evidence" value="ECO:0007669"/>
    <property type="project" value="UniProtKB-SubCell"/>
</dbReference>
<evidence type="ECO:0000256" key="4">
    <source>
        <dbReference type="ARBA" id="ARBA00035129"/>
    </source>
</evidence>
<dbReference type="GeneID" id="27691198"/>
<evidence type="ECO:0000259" key="5">
    <source>
        <dbReference type="SMART" id="SM01238"/>
    </source>
</evidence>
<reference evidence="6 7" key="1">
    <citation type="submission" date="2009-08" db="EMBL/GenBank/DDBJ databases">
        <title>The Genome Sequence of Spizellomyces punctatus strain DAOM BR117.</title>
        <authorList>
            <consortium name="The Broad Institute Genome Sequencing Platform"/>
            <person name="Russ C."/>
            <person name="Cuomo C."/>
            <person name="Shea T."/>
            <person name="Young S.K."/>
            <person name="Zeng Q."/>
            <person name="Koehrsen M."/>
            <person name="Haas B."/>
            <person name="Borodovsky M."/>
            <person name="Guigo R."/>
            <person name="Alvarado L."/>
            <person name="Berlin A."/>
            <person name="Bochicchio J."/>
            <person name="Borenstein D."/>
            <person name="Chapman S."/>
            <person name="Chen Z."/>
            <person name="Engels R."/>
            <person name="Freedman E."/>
            <person name="Gellesch M."/>
            <person name="Goldberg J."/>
            <person name="Griggs A."/>
            <person name="Gujja S."/>
            <person name="Heiman D."/>
            <person name="Hepburn T."/>
            <person name="Howarth C."/>
            <person name="Jen D."/>
            <person name="Larson L."/>
            <person name="Lewis B."/>
            <person name="Mehta T."/>
            <person name="Park D."/>
            <person name="Pearson M."/>
            <person name="Roberts A."/>
            <person name="Saif S."/>
            <person name="Shenoy N."/>
            <person name="Sisk P."/>
            <person name="Stolte C."/>
            <person name="Sykes S."/>
            <person name="Thomson T."/>
            <person name="Walk T."/>
            <person name="White J."/>
            <person name="Yandava C."/>
            <person name="Burger G."/>
            <person name="Gray M.W."/>
            <person name="Holland P.W.H."/>
            <person name="King N."/>
            <person name="Lang F.B.F."/>
            <person name="Roger A.J."/>
            <person name="Ruiz-Trillo I."/>
            <person name="Lander E."/>
            <person name="Nusbaum C."/>
        </authorList>
    </citation>
    <scope>NUCLEOTIDE SEQUENCE [LARGE SCALE GENOMIC DNA]</scope>
    <source>
        <strain evidence="6 7">DAOM BR117</strain>
    </source>
</reference>
<dbReference type="RefSeq" id="XP_016604856.1">
    <property type="nucleotide sequence ID" value="XM_016756171.1"/>
</dbReference>
<dbReference type="PANTHER" id="PTHR28235">
    <property type="entry name" value="PROTEIN FYV4, MITOCHONDRIAL"/>
    <property type="match status" value="1"/>
</dbReference>
<dbReference type="AlphaFoldDB" id="A0A0L0H7E3"/>
<dbReference type="InterPro" id="IPR019083">
    <property type="entry name" value="SAM_Ribosomal_mS41"/>
</dbReference>
<evidence type="ECO:0000313" key="7">
    <source>
        <dbReference type="Proteomes" id="UP000053201"/>
    </source>
</evidence>
<comment type="subcellular location">
    <subcellularLocation>
        <location evidence="1">Mitochondrion</location>
    </subcellularLocation>
</comment>